<organism evidence="1 2">
    <name type="scientific">Stutzerimonas stutzeri (strain ATCC 17588 / DSM 5190 / CCUG 11256 / JCM 5965 / LMG 11199 / NBRC 14165 / NCIMB 11358 / Stanier 221)</name>
    <name type="common">Pseudomonas stutzeri</name>
    <dbReference type="NCBI Taxonomy" id="96563"/>
    <lineage>
        <taxon>Bacteria</taxon>
        <taxon>Pseudomonadati</taxon>
        <taxon>Pseudomonadota</taxon>
        <taxon>Gammaproteobacteria</taxon>
        <taxon>Pseudomonadales</taxon>
        <taxon>Pseudomonadaceae</taxon>
        <taxon>Stutzerimonas</taxon>
    </lineage>
</organism>
<evidence type="ECO:0000313" key="2">
    <source>
        <dbReference type="Proteomes" id="UP000008932"/>
    </source>
</evidence>
<dbReference type="KEGG" id="psz:PSTAB_3143"/>
<evidence type="ECO:0000313" key="1">
    <source>
        <dbReference type="EMBL" id="AEJ06424.1"/>
    </source>
</evidence>
<dbReference type="EMBL" id="CP002881">
    <property type="protein sequence ID" value="AEJ06424.1"/>
    <property type="molecule type" value="Genomic_DNA"/>
</dbReference>
<dbReference type="HOGENOM" id="CLU_3221047_0_0_6"/>
<proteinExistence type="predicted"/>
<dbReference type="Proteomes" id="UP000008932">
    <property type="component" value="Chromosome"/>
</dbReference>
<reference evidence="1 2" key="1">
    <citation type="journal article" date="2011" name="J. Bacteriol.">
        <title>Complete Genome Sequence of the Type Strain Pseudomonas stutzeri CGMCC 1.1803.</title>
        <authorList>
            <person name="Chen M."/>
            <person name="Yan Y."/>
            <person name="Zhang W."/>
            <person name="Lu W."/>
            <person name="Wang J."/>
            <person name="Ping S."/>
            <person name="Lin M."/>
        </authorList>
    </citation>
    <scope>NUCLEOTIDE SEQUENCE [LARGE SCALE GENOMIC DNA]</scope>
    <source>
        <strain evidence="2">ATCC 17588 / DSM 5190 / CCUG 11256 / JCM 5965 / LMG 11199 / NCIMB 11358 / Stanier 221</strain>
    </source>
</reference>
<protein>
    <submittedName>
        <fullName evidence="1">Uncharacterized protein</fullName>
    </submittedName>
</protein>
<name>F8H9L7_STUS2</name>
<dbReference type="AlphaFoldDB" id="F8H9L7"/>
<accession>F8H9L7</accession>
<reference evidence="2" key="3">
    <citation type="submission" date="2011-06" db="EMBL/GenBank/DDBJ databases">
        <title>Complete genome sequence of Pseudomonas stutzeri strain CGMCC 1.1803.</title>
        <authorList>
            <person name="Yan Y."/>
            <person name="Chen M."/>
            <person name="Lu W."/>
            <person name="Zhang W."/>
            <person name="Ping S."/>
            <person name="Lin M."/>
        </authorList>
    </citation>
    <scope>NUCLEOTIDE SEQUENCE [LARGE SCALE GENOMIC DNA]</scope>
    <source>
        <strain evidence="2">ATCC 17588 / DSM 5190 / CCUG 11256 / JCM 5965 / LMG 11199 / NCIMB 11358 / Stanier 221</strain>
    </source>
</reference>
<reference key="2">
    <citation type="submission" date="2011-06" db="EMBL/GenBank/DDBJ databases">
        <title>Complete Genome Sequence of Pseudomonas stutzeri Strain CGMCC 1.1803.</title>
        <authorList>
            <person name="Yan Y."/>
            <person name="Chen M."/>
            <person name="Lu W."/>
            <person name="Zhang W."/>
            <person name="Ping S."/>
            <person name="Lin M."/>
        </authorList>
    </citation>
    <scope>NUCLEOTIDE SEQUENCE</scope>
    <source>
        <strain>ATCC 17588</strain>
    </source>
</reference>
<gene>
    <name evidence="1" type="ordered locus">PSTAB_3143</name>
</gene>
<sequence>MCVHVDYLLHGGCSRRPFFLWVSVRVTARGWAQRETCWGSRRSC</sequence>